<evidence type="ECO:0000313" key="3">
    <source>
        <dbReference type="EMBL" id="PIC43536.1"/>
    </source>
</evidence>
<dbReference type="EMBL" id="PDUG01000002">
    <property type="protein sequence ID" value="PIC43536.1"/>
    <property type="molecule type" value="Genomic_DNA"/>
</dbReference>
<accession>A0A2G5UWA0</accession>
<dbReference type="InterPro" id="IPR006583">
    <property type="entry name" value="PAN-3_domain"/>
</dbReference>
<keyword evidence="1" id="KW-0732">Signal</keyword>
<feature type="signal peptide" evidence="1">
    <location>
        <begin position="1"/>
        <end position="18"/>
    </location>
</feature>
<reference evidence="4" key="1">
    <citation type="submission" date="2017-10" db="EMBL/GenBank/DDBJ databases">
        <title>Rapid genome shrinkage in a self-fertile nematode reveals novel sperm competition proteins.</title>
        <authorList>
            <person name="Yin D."/>
            <person name="Schwarz E.M."/>
            <person name="Thomas C.G."/>
            <person name="Felde R.L."/>
            <person name="Korf I.F."/>
            <person name="Cutter A.D."/>
            <person name="Schartner C.M."/>
            <person name="Ralston E.J."/>
            <person name="Meyer B.J."/>
            <person name="Haag E.S."/>
        </authorList>
    </citation>
    <scope>NUCLEOTIDE SEQUENCE [LARGE SCALE GENOMIC DNA]</scope>
    <source>
        <strain evidence="4">JU1422</strain>
    </source>
</reference>
<evidence type="ECO:0000256" key="1">
    <source>
        <dbReference type="SAM" id="SignalP"/>
    </source>
</evidence>
<dbReference type="AlphaFoldDB" id="A0A2G5UWA0"/>
<comment type="caution">
    <text evidence="3">The sequence shown here is derived from an EMBL/GenBank/DDBJ whole genome shotgun (WGS) entry which is preliminary data.</text>
</comment>
<evidence type="ECO:0000313" key="4">
    <source>
        <dbReference type="Proteomes" id="UP000230233"/>
    </source>
</evidence>
<proteinExistence type="predicted"/>
<gene>
    <name evidence="3" type="primary">Cnig_chr_II.g4234</name>
    <name evidence="3" type="ORF">B9Z55_004234</name>
</gene>
<sequence length="177" mass="19652">MALLGICQFVVLISLASPSSETPKLIVFAGTLSSLDGWKPSQISWDACLSQCWYDPDCRVVFQNTSSCYVMKRGNITIQTSMDSKNRVAVNIPDALTDCLSLPSDYFNHPFTEVRNESQIIRSEFSYSNGQYTVAYTVSICPDTTDLYTRKSGTTTYQVCVGFRTFDAGSGTFYDAQ</sequence>
<dbReference type="Pfam" id="PF08277">
    <property type="entry name" value="PAN_3"/>
    <property type="match status" value="1"/>
</dbReference>
<name>A0A2G5UWA0_9PELO</name>
<feature type="chain" id="PRO_5013552603" description="PAN-3 domain-containing protein" evidence="1">
    <location>
        <begin position="19"/>
        <end position="177"/>
    </location>
</feature>
<organism evidence="3 4">
    <name type="scientific">Caenorhabditis nigoni</name>
    <dbReference type="NCBI Taxonomy" id="1611254"/>
    <lineage>
        <taxon>Eukaryota</taxon>
        <taxon>Metazoa</taxon>
        <taxon>Ecdysozoa</taxon>
        <taxon>Nematoda</taxon>
        <taxon>Chromadorea</taxon>
        <taxon>Rhabditida</taxon>
        <taxon>Rhabditina</taxon>
        <taxon>Rhabditomorpha</taxon>
        <taxon>Rhabditoidea</taxon>
        <taxon>Rhabditidae</taxon>
        <taxon>Peloderinae</taxon>
        <taxon>Caenorhabditis</taxon>
    </lineage>
</organism>
<feature type="domain" description="PAN-3" evidence="2">
    <location>
        <begin position="3"/>
        <end position="136"/>
    </location>
</feature>
<dbReference type="Proteomes" id="UP000230233">
    <property type="component" value="Chromosome II"/>
</dbReference>
<dbReference type="PANTHER" id="PTHR47629">
    <property type="entry name" value="C-TYPE LECTIN-RELATED"/>
    <property type="match status" value="1"/>
</dbReference>
<dbReference type="SMART" id="SM00605">
    <property type="entry name" value="CW"/>
    <property type="match status" value="1"/>
</dbReference>
<keyword evidence="4" id="KW-1185">Reference proteome</keyword>
<protein>
    <recommendedName>
        <fullName evidence="2">PAN-3 domain-containing protein</fullName>
    </recommendedName>
</protein>
<evidence type="ECO:0000259" key="2">
    <source>
        <dbReference type="SMART" id="SM00605"/>
    </source>
</evidence>